<feature type="compositionally biased region" description="Acidic residues" evidence="1">
    <location>
        <begin position="1048"/>
        <end position="1061"/>
    </location>
</feature>
<name>A0AAN6K164_9BASI</name>
<feature type="compositionally biased region" description="Polar residues" evidence="1">
    <location>
        <begin position="1100"/>
        <end position="1114"/>
    </location>
</feature>
<feature type="compositionally biased region" description="Gly residues" evidence="1">
    <location>
        <begin position="1117"/>
        <end position="1131"/>
    </location>
</feature>
<proteinExistence type="predicted"/>
<organism evidence="2 3">
    <name type="scientific">Tilletia horrida</name>
    <dbReference type="NCBI Taxonomy" id="155126"/>
    <lineage>
        <taxon>Eukaryota</taxon>
        <taxon>Fungi</taxon>
        <taxon>Dikarya</taxon>
        <taxon>Basidiomycota</taxon>
        <taxon>Ustilaginomycotina</taxon>
        <taxon>Exobasidiomycetes</taxon>
        <taxon>Tilletiales</taxon>
        <taxon>Tilletiaceae</taxon>
        <taxon>Tilletia</taxon>
    </lineage>
</organism>
<feature type="compositionally biased region" description="Polar residues" evidence="1">
    <location>
        <begin position="500"/>
        <end position="519"/>
    </location>
</feature>
<feature type="region of interest" description="Disordered" evidence="1">
    <location>
        <begin position="733"/>
        <end position="773"/>
    </location>
</feature>
<evidence type="ECO:0000256" key="1">
    <source>
        <dbReference type="SAM" id="MobiDB-lite"/>
    </source>
</evidence>
<feature type="region of interest" description="Disordered" evidence="1">
    <location>
        <begin position="1042"/>
        <end position="1076"/>
    </location>
</feature>
<dbReference type="EMBL" id="JAPDMZ010000002">
    <property type="protein sequence ID" value="KAK0557931.1"/>
    <property type="molecule type" value="Genomic_DNA"/>
</dbReference>
<feature type="compositionally biased region" description="Low complexity" evidence="1">
    <location>
        <begin position="1"/>
        <end position="10"/>
    </location>
</feature>
<dbReference type="PANTHER" id="PTHR35140:SF1">
    <property type="entry name" value="MITOTIC CHECK POINT PROTEIN BFA1"/>
    <property type="match status" value="1"/>
</dbReference>
<feature type="compositionally biased region" description="Low complexity" evidence="1">
    <location>
        <begin position="966"/>
        <end position="1002"/>
    </location>
</feature>
<feature type="region of interest" description="Disordered" evidence="1">
    <location>
        <begin position="1089"/>
        <end position="1162"/>
    </location>
</feature>
<feature type="compositionally biased region" description="Low complexity" evidence="1">
    <location>
        <begin position="520"/>
        <end position="533"/>
    </location>
</feature>
<protein>
    <submittedName>
        <fullName evidence="2">Uncharacterized protein</fullName>
    </submittedName>
</protein>
<comment type="caution">
    <text evidence="2">The sequence shown here is derived from an EMBL/GenBank/DDBJ whole genome shotgun (WGS) entry which is preliminary data.</text>
</comment>
<dbReference type="InterPro" id="IPR034586">
    <property type="entry name" value="Bfa1/Byr4"/>
</dbReference>
<dbReference type="Proteomes" id="UP001176517">
    <property type="component" value="Unassembled WGS sequence"/>
</dbReference>
<dbReference type="GO" id="GO:0001100">
    <property type="term" value="P:negative regulation of exit from mitosis"/>
    <property type="evidence" value="ECO:0007669"/>
    <property type="project" value="InterPro"/>
</dbReference>
<gene>
    <name evidence="2" type="ORF">OC846_000226</name>
</gene>
<feature type="compositionally biased region" description="Polar residues" evidence="1">
    <location>
        <begin position="409"/>
        <end position="427"/>
    </location>
</feature>
<feature type="region of interest" description="Disordered" evidence="1">
    <location>
        <begin position="407"/>
        <end position="573"/>
    </location>
</feature>
<dbReference type="GO" id="GO:0044732">
    <property type="term" value="C:mitotic spindle pole body"/>
    <property type="evidence" value="ECO:0007669"/>
    <property type="project" value="TreeGrafter"/>
</dbReference>
<feature type="compositionally biased region" description="Low complexity" evidence="1">
    <location>
        <begin position="690"/>
        <end position="706"/>
    </location>
</feature>
<feature type="compositionally biased region" description="Polar residues" evidence="1">
    <location>
        <begin position="262"/>
        <end position="276"/>
    </location>
</feature>
<feature type="compositionally biased region" description="Polar residues" evidence="1">
    <location>
        <begin position="451"/>
        <end position="478"/>
    </location>
</feature>
<accession>A0AAN6K164</accession>
<keyword evidence="3" id="KW-1185">Reference proteome</keyword>
<feature type="compositionally biased region" description="Polar residues" evidence="1">
    <location>
        <begin position="762"/>
        <end position="773"/>
    </location>
</feature>
<evidence type="ECO:0000313" key="3">
    <source>
        <dbReference type="Proteomes" id="UP001176517"/>
    </source>
</evidence>
<dbReference type="PANTHER" id="PTHR35140">
    <property type="entry name" value="MITOTIC CHECK POINT PROTEIN BFA1"/>
    <property type="match status" value="1"/>
</dbReference>
<evidence type="ECO:0000313" key="2">
    <source>
        <dbReference type="EMBL" id="KAK0557931.1"/>
    </source>
</evidence>
<feature type="region of interest" description="Disordered" evidence="1">
    <location>
        <begin position="60"/>
        <end position="320"/>
    </location>
</feature>
<feature type="compositionally biased region" description="Low complexity" evidence="1">
    <location>
        <begin position="1180"/>
        <end position="1196"/>
    </location>
</feature>
<feature type="compositionally biased region" description="Low complexity" evidence="1">
    <location>
        <begin position="79"/>
        <end position="99"/>
    </location>
</feature>
<feature type="compositionally biased region" description="Low complexity" evidence="1">
    <location>
        <begin position="819"/>
        <end position="866"/>
    </location>
</feature>
<feature type="compositionally biased region" description="Low complexity" evidence="1">
    <location>
        <begin position="1132"/>
        <end position="1141"/>
    </location>
</feature>
<feature type="compositionally biased region" description="Acidic residues" evidence="1">
    <location>
        <begin position="277"/>
        <end position="299"/>
    </location>
</feature>
<feature type="compositionally biased region" description="Polar residues" evidence="1">
    <location>
        <begin position="1003"/>
        <end position="1012"/>
    </location>
</feature>
<feature type="region of interest" description="Disordered" evidence="1">
    <location>
        <begin position="622"/>
        <end position="706"/>
    </location>
</feature>
<feature type="compositionally biased region" description="Low complexity" evidence="1">
    <location>
        <begin position="169"/>
        <end position="181"/>
    </location>
</feature>
<feature type="region of interest" description="Disordered" evidence="1">
    <location>
        <begin position="814"/>
        <end position="887"/>
    </location>
</feature>
<feature type="compositionally biased region" description="Acidic residues" evidence="1">
    <location>
        <begin position="17"/>
        <end position="26"/>
    </location>
</feature>
<sequence length="1314" mass="136018">MVVPPALNPTALPPPEVWDDDADFDFGGDANDPNTTAFSTLRRPASFTSDVDIFDGEAILDTHSGSSGNGDHHPHHRGPASVSGSASSRTSRSGMSSSAHTYRSTDLTDPEGSPANSFHGGDIHNRKTADSAAGLSPQRAYDTGRPLSTSPTALDHPFSNFRRGAKHTGAGSPSAAASGAAQRRRQNSHEIASNSSEHEFDFELGEEVSQLHLAPTTLRKRPSSSLEQDRLTLWGDNESPATGMLAADAEIKKDQAGGATGGTRTSPSPSRNSAPDSDNDGALGDDESEAAEPIEEGLDLPDSIFGSPMAAADGVVPSTMDRPSAKLRAILDARLRGQHLSSAQSTSTPTKSTSELLAGGVLDFDADTDVVTGLVITDDLDLSPSRLAAKSLSFKIRKGLGFGMGGAGSNTVPRSQFEQSRAGNGPSSKAERARPSGTNVRTWNSSSASSNTTQLPTVVLTNSSPAQPERTQTSSQRSPPRALSSFSHAPGAGPRMYAFPTSTSPSARSSGNADSIRSASPSGPGHQQHPGPSVARKSPTLLSPDGFSGPTFLGVDHASASSQHHQRRQSLVRKQSMPVLLSDQASGNKHASTSAALSAVHASITANASALSRLMASTASSRAREAETAARMAARASTAAGEADADRNSPTSRLPPSRPSTPVNGAVRYTLSTGASRIRRMGGGGADGLSSRPSSSSGTQGRSTPNMYSAITASAAAAKDAARVMRRPTRARHYGTGNELDGFDDLPTSQEAESRFRRTPLRQASNANSMTMSSLVGDETLKVRPRDLPQLFTPVKDSGSSTLTSKNVSQICGSQNAVAGPSSSAQRTSSRAGSRASSGTAGAVSSSVRQRSSRSSSAANNNNQPPRSRRPTLIRNMGGNSNNRSRVVGDMRWNPVLQRWEGNESALRAFDNVINSSIRPALISPLTTSSVNSLMSSSSSLFTLGGSSHSTLLGSRKSITALAGAASQSRPSAASSPVAGRGSISGASAAPVAPASIPASTSNSTSFGDSHSTLQGTRVVGDMIFDPQRLCWLSMAGTEEPDVFANMGEDDDDDDDDDEDFFGSGANGTSKAAAEGGKSQLLLTAGDAASANRDGAESGILSSSSRQHGSSTVESTAGGGWSSGWGVGARSGAGRSSIGSTMDDEDEEEMSKSVGYPDSGAVQAKNASGATALLAAHPVSSQQQQQASSGHSQQQSLTARRIRSADLLRTIPATGSSMDYASVYLAQGPSSGAKTSAPAAISTSTAVSTASVTDYDDEELERLCREAETRHRAEMRGFLPKGATDVNAKAGNRAEVDPRSHLYLLQRLAREACR</sequence>
<reference evidence="2" key="1">
    <citation type="journal article" date="2023" name="PhytoFront">
        <title>Draft Genome Resources of Seven Strains of Tilletia horrida, Causal Agent of Kernel Smut of Rice.</title>
        <authorList>
            <person name="Khanal S."/>
            <person name="Antony Babu S."/>
            <person name="Zhou X.G."/>
        </authorList>
    </citation>
    <scope>NUCLEOTIDE SEQUENCE</scope>
    <source>
        <strain evidence="2">TX6</strain>
    </source>
</reference>
<dbReference type="GO" id="GO:0005096">
    <property type="term" value="F:GTPase activator activity"/>
    <property type="evidence" value="ECO:0007669"/>
    <property type="project" value="InterPro"/>
</dbReference>
<feature type="compositionally biased region" description="Low complexity" evidence="1">
    <location>
        <begin position="875"/>
        <end position="886"/>
    </location>
</feature>
<feature type="compositionally biased region" description="Low complexity" evidence="1">
    <location>
        <begin position="629"/>
        <end position="642"/>
    </location>
</feature>
<feature type="region of interest" description="Disordered" evidence="1">
    <location>
        <begin position="966"/>
        <end position="1012"/>
    </location>
</feature>
<feature type="region of interest" description="Disordered" evidence="1">
    <location>
        <begin position="1"/>
        <end position="43"/>
    </location>
</feature>
<dbReference type="GO" id="GO:1990334">
    <property type="term" value="C:Bfa1-Bub2 complex"/>
    <property type="evidence" value="ECO:0007669"/>
    <property type="project" value="InterPro"/>
</dbReference>
<feature type="region of interest" description="Disordered" evidence="1">
    <location>
        <begin position="1177"/>
        <end position="1199"/>
    </location>
</feature>